<dbReference type="Proteomes" id="UP000729913">
    <property type="component" value="Unassembled WGS sequence"/>
</dbReference>
<name>A0A8J5UVU6_9HYME</name>
<feature type="compositionally biased region" description="Polar residues" evidence="1">
    <location>
        <begin position="39"/>
        <end position="48"/>
    </location>
</feature>
<evidence type="ECO:0000313" key="3">
    <source>
        <dbReference type="Proteomes" id="UP000729913"/>
    </source>
</evidence>
<organism evidence="2 3">
    <name type="scientific">Cotesia typhae</name>
    <dbReference type="NCBI Taxonomy" id="2053667"/>
    <lineage>
        <taxon>Eukaryota</taxon>
        <taxon>Metazoa</taxon>
        <taxon>Ecdysozoa</taxon>
        <taxon>Arthropoda</taxon>
        <taxon>Hexapoda</taxon>
        <taxon>Insecta</taxon>
        <taxon>Pterygota</taxon>
        <taxon>Neoptera</taxon>
        <taxon>Endopterygota</taxon>
        <taxon>Hymenoptera</taxon>
        <taxon>Apocrita</taxon>
        <taxon>Ichneumonoidea</taxon>
        <taxon>Braconidae</taxon>
        <taxon>Microgastrinae</taxon>
        <taxon>Cotesia</taxon>
    </lineage>
</organism>
<evidence type="ECO:0000313" key="2">
    <source>
        <dbReference type="EMBL" id="KAG8039720.1"/>
    </source>
</evidence>
<gene>
    <name evidence="2" type="ORF">G9C98_000449</name>
</gene>
<evidence type="ECO:0000256" key="1">
    <source>
        <dbReference type="SAM" id="MobiDB-lite"/>
    </source>
</evidence>
<protein>
    <submittedName>
        <fullName evidence="2">Uncharacterized protein</fullName>
    </submittedName>
</protein>
<dbReference type="AlphaFoldDB" id="A0A8J5UVU6"/>
<dbReference type="OrthoDB" id="5836667at2759"/>
<sequence length="135" mass="14933">MYHEEEIKRLHQALGSDNTYGQVAYNYDDQDNQMGVGDDSQSPKPSDGSQDDDDQAFTLPPELEAPEGMVMAPKLCCLSTYTTAIFSRSSNLRSERTSSTAINGINVNSTSTGYSINTSNKRISRTTRTLWTYSS</sequence>
<dbReference type="EMBL" id="JAAOIC020000032">
    <property type="protein sequence ID" value="KAG8039720.1"/>
    <property type="molecule type" value="Genomic_DNA"/>
</dbReference>
<reference evidence="2" key="1">
    <citation type="submission" date="2020-03" db="EMBL/GenBank/DDBJ databases">
        <authorList>
            <person name="Chebbi M.A."/>
            <person name="Drezen J.M."/>
        </authorList>
    </citation>
    <scope>NUCLEOTIDE SEQUENCE</scope>
    <source>
        <tissue evidence="2">Whole body</tissue>
    </source>
</reference>
<accession>A0A8J5UVU6</accession>
<feature type="region of interest" description="Disordered" evidence="1">
    <location>
        <begin position="1"/>
        <end position="66"/>
    </location>
</feature>
<reference evidence="2" key="2">
    <citation type="submission" date="2021-04" db="EMBL/GenBank/DDBJ databases">
        <title>Genome-wide patterns of bracovirus chromosomal integration into multiple host tissues during parasitism.</title>
        <authorList>
            <person name="Chebbi M.A.C."/>
        </authorList>
    </citation>
    <scope>NUCLEOTIDE SEQUENCE</scope>
    <source>
        <tissue evidence="2">Whole body</tissue>
    </source>
</reference>
<comment type="caution">
    <text evidence="2">The sequence shown here is derived from an EMBL/GenBank/DDBJ whole genome shotgun (WGS) entry which is preliminary data.</text>
</comment>
<keyword evidence="3" id="KW-1185">Reference proteome</keyword>
<proteinExistence type="predicted"/>